<dbReference type="GO" id="GO:0030246">
    <property type="term" value="F:carbohydrate binding"/>
    <property type="evidence" value="ECO:0007669"/>
    <property type="project" value="InterPro"/>
</dbReference>
<keyword evidence="8" id="KW-0418">Kinase</keyword>
<keyword evidence="20" id="KW-1133">Transmembrane helix</keyword>
<dbReference type="Pfam" id="PF07748">
    <property type="entry name" value="Glyco_hydro_38C"/>
    <property type="match status" value="1"/>
</dbReference>
<evidence type="ECO:0000259" key="21">
    <source>
        <dbReference type="PROSITE" id="PS50011"/>
    </source>
</evidence>
<dbReference type="GO" id="GO:0006491">
    <property type="term" value="P:N-glycan processing"/>
    <property type="evidence" value="ECO:0007669"/>
    <property type="project" value="TreeGrafter"/>
</dbReference>
<comment type="subunit">
    <text evidence="3">Homodimer; disulfide-linked.</text>
</comment>
<dbReference type="GO" id="GO:0046872">
    <property type="term" value="F:metal ion binding"/>
    <property type="evidence" value="ECO:0007669"/>
    <property type="project" value="UniProtKB-KW"/>
</dbReference>
<evidence type="ECO:0000256" key="18">
    <source>
        <dbReference type="PROSITE-ProRule" id="PRU10141"/>
    </source>
</evidence>
<keyword evidence="13" id="KW-0326">Glycosidase</keyword>
<dbReference type="Gene3D" id="1.20.1270.50">
    <property type="entry name" value="Glycoside hydrolase family 38, central domain"/>
    <property type="match status" value="1"/>
</dbReference>
<evidence type="ECO:0000256" key="1">
    <source>
        <dbReference type="ARBA" id="ARBA00001947"/>
    </source>
</evidence>
<dbReference type="SUPFAM" id="SSF74650">
    <property type="entry name" value="Galactose mutarotase-like"/>
    <property type="match status" value="1"/>
</dbReference>
<dbReference type="InterPro" id="IPR037094">
    <property type="entry name" value="Glyco_hydro_38_cen_sf"/>
</dbReference>
<dbReference type="OMA" id="WIRMECK"/>
<evidence type="ECO:0000256" key="20">
    <source>
        <dbReference type="SAM" id="Phobius"/>
    </source>
</evidence>
<dbReference type="InterPro" id="IPR028995">
    <property type="entry name" value="Glyco_hydro_57/38_cen_sf"/>
</dbReference>
<dbReference type="FunFam" id="1.20.1270.50:FF:000001">
    <property type="entry name" value="Alpha-mannosidase"/>
    <property type="match status" value="1"/>
</dbReference>
<evidence type="ECO:0000256" key="3">
    <source>
        <dbReference type="ARBA" id="ARBA00011748"/>
    </source>
</evidence>
<dbReference type="FunFam" id="3.20.110.10:FF:000003">
    <property type="entry name" value="Alpha-mannosidase"/>
    <property type="match status" value="1"/>
</dbReference>
<evidence type="ECO:0000256" key="2">
    <source>
        <dbReference type="ARBA" id="ARBA00009792"/>
    </source>
</evidence>
<dbReference type="Proteomes" id="UP001142055">
    <property type="component" value="Chromosome 2"/>
</dbReference>
<keyword evidence="10" id="KW-0862">Zinc</keyword>
<comment type="function">
    <text evidence="14">Catalyzes the first committed step in the biosynthesis of complex N-glycans. It controls conversion of high mannose to complex N-glycans; the final hydrolytic step in the N-glycan maturation pathway.</text>
</comment>
<keyword evidence="23" id="KW-1185">Reference proteome</keyword>
<evidence type="ECO:0000256" key="12">
    <source>
        <dbReference type="ARBA" id="ARBA00023157"/>
    </source>
</evidence>
<dbReference type="InterPro" id="IPR013780">
    <property type="entry name" value="Glyco_hydro_b"/>
</dbReference>
<keyword evidence="4" id="KW-0723">Serine/threonine-protein kinase</keyword>
<reference evidence="22" key="1">
    <citation type="submission" date="2022-12" db="EMBL/GenBank/DDBJ databases">
        <title>Genome assemblies of Blomia tropicalis.</title>
        <authorList>
            <person name="Cui Y."/>
        </authorList>
    </citation>
    <scope>NUCLEOTIDE SEQUENCE</scope>
    <source>
        <tissue evidence="22">Adult mites</tissue>
    </source>
</reference>
<dbReference type="GO" id="GO:0004572">
    <property type="term" value="F:mannosyl-oligosaccharide 1,3-1,6-alpha-mannosidase activity"/>
    <property type="evidence" value="ECO:0007669"/>
    <property type="project" value="UniProtKB-EC"/>
</dbReference>
<dbReference type="Gene3D" id="2.60.40.1180">
    <property type="entry name" value="Golgi alpha-mannosidase II"/>
    <property type="match status" value="1"/>
</dbReference>
<dbReference type="Gene3D" id="2.70.98.30">
    <property type="entry name" value="Golgi alpha-mannosidase II, domain 4"/>
    <property type="match status" value="1"/>
</dbReference>
<organism evidence="22 23">
    <name type="scientific">Blomia tropicalis</name>
    <name type="common">Mite</name>
    <dbReference type="NCBI Taxonomy" id="40697"/>
    <lineage>
        <taxon>Eukaryota</taxon>
        <taxon>Metazoa</taxon>
        <taxon>Ecdysozoa</taxon>
        <taxon>Arthropoda</taxon>
        <taxon>Chelicerata</taxon>
        <taxon>Arachnida</taxon>
        <taxon>Acari</taxon>
        <taxon>Acariformes</taxon>
        <taxon>Sarcoptiformes</taxon>
        <taxon>Astigmata</taxon>
        <taxon>Glycyphagoidea</taxon>
        <taxon>Echimyopodidae</taxon>
        <taxon>Blomia</taxon>
    </lineage>
</organism>
<dbReference type="PANTHER" id="PTHR11607:SF3">
    <property type="entry name" value="LYSOSOMAL ALPHA-MANNOSIDASE"/>
    <property type="match status" value="1"/>
</dbReference>
<comment type="catalytic activity">
    <reaction evidence="17">
        <text>N(4)-{beta-D-GlcNAc-(1-&gt;2)-alpha-D-Man-(1-&gt;3)-[alpha-D-Man-(1-&gt;3)-[alpha-D-Man-(1-&gt;6)]-alpha-D-Man-(1-&gt;6)]-beta-D-Man-(1-&gt;4)-beta-D-GlcNAc-(1-&gt;4)-beta-D-GlcNAc}-L-asparaginyl-[protein] + 2 H2O = 2 alpha-D-mannopyranose + an N(4)-{beta-D-GlcNAc-(1-&gt;2)-alpha-D-Man-(1-&gt;3)-[alpha-D-Man-(1-&gt;6)]-beta-D-Man-(1-&gt;4)-beta-D-GlcNAc-(1-&gt;4)-beta-D-GlcNAc}-L-asparaginyl-[protein]</text>
        <dbReference type="Rhea" id="RHEA:56052"/>
        <dbReference type="Rhea" id="RHEA-COMP:14368"/>
        <dbReference type="Rhea" id="RHEA-COMP:14369"/>
        <dbReference type="ChEBI" id="CHEBI:15377"/>
        <dbReference type="ChEBI" id="CHEBI:28729"/>
        <dbReference type="ChEBI" id="CHEBI:60615"/>
        <dbReference type="ChEBI" id="CHEBI:60625"/>
        <dbReference type="EC" id="3.2.1.114"/>
    </reaction>
</comment>
<dbReference type="SUPFAM" id="SSF88713">
    <property type="entry name" value="Glycoside hydrolase/deacetylase"/>
    <property type="match status" value="1"/>
</dbReference>
<dbReference type="GO" id="GO:0000139">
    <property type="term" value="C:Golgi membrane"/>
    <property type="evidence" value="ECO:0007669"/>
    <property type="project" value="TreeGrafter"/>
</dbReference>
<comment type="similarity">
    <text evidence="2">Belongs to the glycosyl hydrolase 38 family.</text>
</comment>
<dbReference type="InterPro" id="IPR017441">
    <property type="entry name" value="Protein_kinase_ATP_BS"/>
</dbReference>
<keyword evidence="9" id="KW-0378">Hydrolase</keyword>
<evidence type="ECO:0000256" key="19">
    <source>
        <dbReference type="SAM" id="Coils"/>
    </source>
</evidence>
<dbReference type="GO" id="GO:0010508">
    <property type="term" value="P:positive regulation of autophagy"/>
    <property type="evidence" value="ECO:0007669"/>
    <property type="project" value="UniProtKB-ARBA"/>
</dbReference>
<evidence type="ECO:0000256" key="6">
    <source>
        <dbReference type="ARBA" id="ARBA00022723"/>
    </source>
</evidence>
<dbReference type="Pfam" id="PF00069">
    <property type="entry name" value="Pkinase"/>
    <property type="match status" value="1"/>
</dbReference>
<dbReference type="InterPro" id="IPR000602">
    <property type="entry name" value="Glyco_hydro_38_N"/>
</dbReference>
<evidence type="ECO:0000256" key="16">
    <source>
        <dbReference type="ARBA" id="ARBA00083602"/>
    </source>
</evidence>
<dbReference type="EMBL" id="JAPWDV010000002">
    <property type="protein sequence ID" value="KAJ6220700.1"/>
    <property type="molecule type" value="Genomic_DNA"/>
</dbReference>
<dbReference type="Gene3D" id="3.30.200.20">
    <property type="entry name" value="Phosphorylase Kinase, domain 1"/>
    <property type="match status" value="1"/>
</dbReference>
<keyword evidence="20" id="KW-0472">Membrane</keyword>
<dbReference type="InterPro" id="IPR011682">
    <property type="entry name" value="Glyco_hydro_38_C"/>
</dbReference>
<gene>
    <name evidence="22" type="ORF">RDWZM_006512</name>
</gene>
<dbReference type="InterPro" id="IPR011013">
    <property type="entry name" value="Gal_mutarotase_sf_dom"/>
</dbReference>
<dbReference type="PROSITE" id="PS00108">
    <property type="entry name" value="PROTEIN_KINASE_ST"/>
    <property type="match status" value="1"/>
</dbReference>
<dbReference type="Pfam" id="PF09261">
    <property type="entry name" value="Alpha-mann_mid"/>
    <property type="match status" value="1"/>
</dbReference>
<evidence type="ECO:0000256" key="5">
    <source>
        <dbReference type="ARBA" id="ARBA00022679"/>
    </source>
</evidence>
<dbReference type="SUPFAM" id="SSF88688">
    <property type="entry name" value="Families 57/38 glycoside transferase middle domain"/>
    <property type="match status" value="1"/>
</dbReference>
<evidence type="ECO:0000256" key="7">
    <source>
        <dbReference type="ARBA" id="ARBA00022741"/>
    </source>
</evidence>
<dbReference type="SUPFAM" id="SSF56112">
    <property type="entry name" value="Protein kinase-like (PK-like)"/>
    <property type="match status" value="1"/>
</dbReference>
<dbReference type="InterPro" id="IPR050843">
    <property type="entry name" value="Glycosyl_Hydrlase_38"/>
</dbReference>
<feature type="binding site" evidence="18">
    <location>
        <position position="1372"/>
    </location>
    <ligand>
        <name>ATP</name>
        <dbReference type="ChEBI" id="CHEBI:30616"/>
    </ligand>
</feature>
<dbReference type="PROSITE" id="PS00107">
    <property type="entry name" value="PROTEIN_KINASE_ATP"/>
    <property type="match status" value="1"/>
</dbReference>
<feature type="transmembrane region" description="Helical" evidence="20">
    <location>
        <begin position="44"/>
        <end position="68"/>
    </location>
</feature>
<evidence type="ECO:0000256" key="11">
    <source>
        <dbReference type="ARBA" id="ARBA00022840"/>
    </source>
</evidence>
<evidence type="ECO:0000256" key="8">
    <source>
        <dbReference type="ARBA" id="ARBA00022777"/>
    </source>
</evidence>
<dbReference type="GO" id="GO:0006013">
    <property type="term" value="P:mannose metabolic process"/>
    <property type="evidence" value="ECO:0007669"/>
    <property type="project" value="InterPro"/>
</dbReference>
<proteinExistence type="inferred from homology"/>
<keyword evidence="12" id="KW-1015">Disulfide bond</keyword>
<keyword evidence="20" id="KW-0812">Transmembrane</keyword>
<dbReference type="GO" id="GO:0043068">
    <property type="term" value="P:positive regulation of programmed cell death"/>
    <property type="evidence" value="ECO:0007669"/>
    <property type="project" value="UniProtKB-ARBA"/>
</dbReference>
<protein>
    <recommendedName>
        <fullName evidence="15">mannosyl-oligosaccharide 1,3-1,6-alpha-mannosidase</fullName>
        <ecNumber evidence="15">3.2.1.114</ecNumber>
    </recommendedName>
    <alternativeName>
        <fullName evidence="16">Mannosyl-oligosaccharide 1,3-1,6-alpha-mannosidase</fullName>
    </alternativeName>
</protein>
<dbReference type="Gene3D" id="1.10.510.10">
    <property type="entry name" value="Transferase(Phosphotransferase) domain 1"/>
    <property type="match status" value="1"/>
</dbReference>
<dbReference type="CDD" id="cd10809">
    <property type="entry name" value="GH38N_AMII_GMII_SfManIII_like"/>
    <property type="match status" value="1"/>
</dbReference>
<keyword evidence="6" id="KW-0479">Metal-binding</keyword>
<dbReference type="InterPro" id="IPR015341">
    <property type="entry name" value="Glyco_hydro_38_cen"/>
</dbReference>
<dbReference type="InterPro" id="IPR011330">
    <property type="entry name" value="Glyco_hydro/deAcase_b/a-brl"/>
</dbReference>
<feature type="domain" description="Protein kinase" evidence="21">
    <location>
        <begin position="1343"/>
        <end position="1628"/>
    </location>
</feature>
<comment type="caution">
    <text evidence="22">The sequence shown here is derived from an EMBL/GenBank/DDBJ whole genome shotgun (WGS) entry which is preliminary data.</text>
</comment>
<evidence type="ECO:0000256" key="10">
    <source>
        <dbReference type="ARBA" id="ARBA00022833"/>
    </source>
</evidence>
<comment type="cofactor">
    <cofactor evidence="1">
        <name>Zn(2+)</name>
        <dbReference type="ChEBI" id="CHEBI:29105"/>
    </cofactor>
</comment>
<evidence type="ECO:0000256" key="4">
    <source>
        <dbReference type="ARBA" id="ARBA00022527"/>
    </source>
</evidence>
<accession>A0A9Q0MBM6</accession>
<evidence type="ECO:0000256" key="15">
    <source>
        <dbReference type="ARBA" id="ARBA00066412"/>
    </source>
</evidence>
<feature type="coiled-coil region" evidence="19">
    <location>
        <begin position="118"/>
        <end position="145"/>
    </location>
</feature>
<dbReference type="SMART" id="SM00872">
    <property type="entry name" value="Alpha-mann_mid"/>
    <property type="match status" value="1"/>
</dbReference>
<dbReference type="EC" id="3.2.1.114" evidence="15"/>
<dbReference type="PANTHER" id="PTHR11607">
    <property type="entry name" value="ALPHA-MANNOSIDASE"/>
    <property type="match status" value="1"/>
</dbReference>
<dbReference type="InterPro" id="IPR011009">
    <property type="entry name" value="Kinase-like_dom_sf"/>
</dbReference>
<dbReference type="InterPro" id="IPR000719">
    <property type="entry name" value="Prot_kinase_dom"/>
</dbReference>
<evidence type="ECO:0000256" key="17">
    <source>
        <dbReference type="ARBA" id="ARBA00093232"/>
    </source>
</evidence>
<dbReference type="GO" id="GO:0005524">
    <property type="term" value="F:ATP binding"/>
    <property type="evidence" value="ECO:0007669"/>
    <property type="project" value="UniProtKB-UniRule"/>
</dbReference>
<dbReference type="FunFam" id="3.30.200.20:FF:000040">
    <property type="entry name" value="Dual specificity mitogen-activated protein kinase kinase"/>
    <property type="match status" value="1"/>
</dbReference>
<evidence type="ECO:0000256" key="9">
    <source>
        <dbReference type="ARBA" id="ARBA00022801"/>
    </source>
</evidence>
<dbReference type="InterPro" id="IPR027291">
    <property type="entry name" value="Glyco_hydro_38_N_sf"/>
</dbReference>
<dbReference type="GO" id="GO:0004674">
    <property type="term" value="F:protein serine/threonine kinase activity"/>
    <property type="evidence" value="ECO:0007669"/>
    <property type="project" value="UniProtKB-KW"/>
</dbReference>
<keyword evidence="19" id="KW-0175">Coiled coil</keyword>
<dbReference type="Pfam" id="PF01074">
    <property type="entry name" value="Glyco_hydro_38N"/>
    <property type="match status" value="1"/>
</dbReference>
<keyword evidence="5" id="KW-0808">Transferase</keyword>
<dbReference type="InterPro" id="IPR008271">
    <property type="entry name" value="Ser/Thr_kinase_AS"/>
</dbReference>
<keyword evidence="7 18" id="KW-0547">Nucleotide-binding</keyword>
<evidence type="ECO:0000256" key="13">
    <source>
        <dbReference type="ARBA" id="ARBA00023295"/>
    </source>
</evidence>
<dbReference type="SMART" id="SM00220">
    <property type="entry name" value="S_TKc"/>
    <property type="match status" value="1"/>
</dbReference>
<name>A0A9Q0MBM6_BLOTA</name>
<dbReference type="PROSITE" id="PS50011">
    <property type="entry name" value="PROTEIN_KINASE_DOM"/>
    <property type="match status" value="1"/>
</dbReference>
<evidence type="ECO:0000313" key="23">
    <source>
        <dbReference type="Proteomes" id="UP001142055"/>
    </source>
</evidence>
<evidence type="ECO:0000313" key="22">
    <source>
        <dbReference type="EMBL" id="KAJ6220700.1"/>
    </source>
</evidence>
<keyword evidence="11 18" id="KW-0067">ATP-binding</keyword>
<evidence type="ECO:0000256" key="14">
    <source>
        <dbReference type="ARBA" id="ARBA00059516"/>
    </source>
</evidence>
<dbReference type="Gene3D" id="3.20.110.10">
    <property type="entry name" value="Glycoside hydrolase 38, N terminal domain"/>
    <property type="match status" value="1"/>
</dbReference>
<sequence>MPNLQRYTSLNIDYRDNSNMRPFPLFKWLYRRYVRQPLFGSSQWSYNCLLLMIITFFIFMIFSTHLYMGLPYQSLPDSVQSVRSSGISSDKSSSNLNRSRFSISNLWESSFSAQLEAAKQIDRTLEKIEQSLQENREILKQIRTNIHLAELKVNVGEDIYSSNSKLKNSSTLDDYFDSVRLKDFQFYPTNNSLSLPLCHNHGSISKSMIQMKQVYEDVPFDNQDGGVWKQGWNIEISQSEFSRSVRPKLKVFVVAHSHNDPGWIKTFDTYFRDQTKHILTNTIEQMRIHDDLRFIWAESSYLSAWWETAPTESHRELLKQFIRDGRFEIVTGGWVMNDEANTHYFSILAQMIEGHEWLKDTFDVIPRYSWAIDPFGLSATMAYLLKRMDFNGMVIQRVHYSIKKYLAQNQELEFRWKQPWESSSSHDDILCHLQPFYSYDIPHTCGPDPAVCCQFDFKRLPGTRVKCPWKISPKAITDENIEERANMLLDQYRKKSKLYKTNSLLVPLGDDFRYDKAKEWNDQYTNYKKLMDYMNSNPEMNVEIKFATISDYFTSLFNDTGSWNSITKTLDRNILDDSFPSLSGDFFTYSDRDDHYWSGYFTSKPFYKRFERILESHLRATEILFSLANLVISKTNDEDPFGDLIEEFIFARQNFALFQHHDGITGTAKDFVVQDYAKRMLKSFKILEKITSASIRAIASWESGTKFDLDPLGLNLEFMDRFHNFDKPTSKKTFSIDSSNKNYFILYNSLGWVQESQVFCFVITWKSDEMPTNWYLTNVATGKIIDDLQINHRWNQMNQLIRNEREVCFQPKLEPISLEQFCIGNCGRQLIELKTLYQKKESFTTIYNYHQRPDSMVPSDSHILALMSIPSKEYMIENERIVLKFDQNTGWLTEIGLLDPVTEKWIRMECKMQLMAYGTRSGNKNVPKSGAYIFLPDQSEPKPFSGLGKPKIHVTIGRIESRYEMIFTEPMPIYIRFTLYRGRRSIDLQTEFHLQGLYGANKELLIRFTIPKLNNQELFYTDLNGFQIITRKRYDKIPIQGNVYPLNTMTFIESNRTNGNSNLRFNVLTGQPLGVTSSSSGTLDIFLDRRLTQDDSRGLSQGVIDNKATRENFRLLFETPALASQTAPRLTSAATFESQSLLNPLIGIVQNDSRSGDPLLPLNASKRSFLRHSLPCDLHLLNLRRSTKKPDEIGLLLHRFGFSCDSICPSPSKIFSINQLFSSSILDKLDQNRLISTGISLLEQQSNQSKRPLNLETNFTIDPMEIKNKLKLTLPTDTNPTLVNQTNTSRPPPLVFHHERSPSAPNSPFYEQKNNFNDNKQESSTEQLNNFNEFNNNLLLTDLRQLSELGSGNGGVVHKVLHSPTGLLMARKLIKLEVNPKIRNQIMREVKVLHDCNSPYIVGFYGTCFNAGEIHMCMEYMDGGSLDKIMKRVGRISDERVLWRITSSVINGLRYLREKHQIIHRDVKPSNILVNSNGEIKLCDFGVSGELIDSMANSFAGTRSYMSPERIQGDNYSVRSDIWSLGLSLVELALGRYPFPPPNRAQLKQIFGSQYDESLDKDTPVFNGNESESDVQTTLSIFTLLEYIVMERPPTVPLGVFSPEFKSFVDSCLMKDPKSRPNITDLQV</sequence>